<keyword evidence="3 7" id="KW-0863">Zinc-finger</keyword>
<dbReference type="HOGENOM" id="CLU_060739_1_0_9"/>
<accession>A0A0D5NIR2</accession>
<feature type="domain" description="Toprim" evidence="8">
    <location>
        <begin position="80"/>
        <end position="175"/>
    </location>
</feature>
<evidence type="ECO:0000256" key="5">
    <source>
        <dbReference type="ARBA" id="ARBA00023172"/>
    </source>
</evidence>
<comment type="similarity">
    <text evidence="7">Belongs to the RecR family.</text>
</comment>
<keyword evidence="1 7" id="KW-0479">Metal-binding</keyword>
<dbReference type="InterPro" id="IPR034137">
    <property type="entry name" value="TOPRIM_RecR"/>
</dbReference>
<feature type="zinc finger region" description="C4-type" evidence="7">
    <location>
        <begin position="57"/>
        <end position="72"/>
    </location>
</feature>
<dbReference type="PANTHER" id="PTHR30446">
    <property type="entry name" value="RECOMBINATION PROTEIN RECR"/>
    <property type="match status" value="1"/>
</dbReference>
<evidence type="ECO:0000313" key="9">
    <source>
        <dbReference type="EMBL" id="AJY75010.1"/>
    </source>
</evidence>
<dbReference type="OrthoDB" id="9802672at2"/>
<organism evidence="9 10">
    <name type="scientific">Paenibacillus beijingensis</name>
    <dbReference type="NCBI Taxonomy" id="1126833"/>
    <lineage>
        <taxon>Bacteria</taxon>
        <taxon>Bacillati</taxon>
        <taxon>Bacillota</taxon>
        <taxon>Bacilli</taxon>
        <taxon>Bacillales</taxon>
        <taxon>Paenibacillaceae</taxon>
        <taxon>Paenibacillus</taxon>
    </lineage>
</organism>
<dbReference type="PANTHER" id="PTHR30446:SF0">
    <property type="entry name" value="RECOMBINATION PROTEIN RECR"/>
    <property type="match status" value="1"/>
</dbReference>
<dbReference type="Gene3D" id="1.10.8.420">
    <property type="entry name" value="RecR Domain 1"/>
    <property type="match status" value="1"/>
</dbReference>
<keyword evidence="2 7" id="KW-0227">DNA damage</keyword>
<dbReference type="SMART" id="SM00493">
    <property type="entry name" value="TOPRIM"/>
    <property type="match status" value="1"/>
</dbReference>
<dbReference type="CDD" id="cd01025">
    <property type="entry name" value="TOPRIM_recR"/>
    <property type="match status" value="1"/>
</dbReference>
<evidence type="ECO:0000259" key="8">
    <source>
        <dbReference type="PROSITE" id="PS50880"/>
    </source>
</evidence>
<dbReference type="Pfam" id="PF21175">
    <property type="entry name" value="RecR_C"/>
    <property type="match status" value="1"/>
</dbReference>
<keyword evidence="5 7" id="KW-0233">DNA recombination</keyword>
<reference evidence="9 10" key="1">
    <citation type="journal article" date="2015" name="J. Biotechnol.">
        <title>Complete genome sequence of Paenibacillus beijingensis 7188(T) (=DSM 24997(T)), a novel rhizobacterium from jujube garden soil.</title>
        <authorList>
            <person name="Kwak Y."/>
            <person name="Shin J.H."/>
        </authorList>
    </citation>
    <scope>NUCLEOTIDE SEQUENCE [LARGE SCALE GENOMIC DNA]</scope>
    <source>
        <strain evidence="9 10">DSM 24997</strain>
    </source>
</reference>
<dbReference type="EMBL" id="CP011058">
    <property type="protein sequence ID" value="AJY75010.1"/>
    <property type="molecule type" value="Genomic_DNA"/>
</dbReference>
<evidence type="ECO:0000256" key="3">
    <source>
        <dbReference type="ARBA" id="ARBA00022771"/>
    </source>
</evidence>
<dbReference type="Pfam" id="PF13662">
    <property type="entry name" value="Toprim_4"/>
    <property type="match status" value="1"/>
</dbReference>
<evidence type="ECO:0000313" key="10">
    <source>
        <dbReference type="Proteomes" id="UP000032633"/>
    </source>
</evidence>
<reference evidence="10" key="2">
    <citation type="submission" date="2015-03" db="EMBL/GenBank/DDBJ databases">
        <title>Genome sequence of Paenibacillus beijingensis strain DSM 24997T.</title>
        <authorList>
            <person name="Kwak Y."/>
            <person name="Shin J.-H."/>
        </authorList>
    </citation>
    <scope>NUCLEOTIDE SEQUENCE [LARGE SCALE GENOMIC DNA]</scope>
    <source>
        <strain evidence="10">DSM 24997</strain>
    </source>
</reference>
<evidence type="ECO:0000256" key="6">
    <source>
        <dbReference type="ARBA" id="ARBA00023204"/>
    </source>
</evidence>
<dbReference type="Gene3D" id="3.30.60.80">
    <property type="match status" value="1"/>
</dbReference>
<keyword evidence="10" id="KW-1185">Reference proteome</keyword>
<name>A0A0D5NIR2_9BACL</name>
<dbReference type="GO" id="GO:0006281">
    <property type="term" value="P:DNA repair"/>
    <property type="evidence" value="ECO:0007669"/>
    <property type="project" value="UniProtKB-UniRule"/>
</dbReference>
<dbReference type="Pfam" id="PF02132">
    <property type="entry name" value="RecR_ZnF"/>
    <property type="match status" value="1"/>
</dbReference>
<dbReference type="InterPro" id="IPR000093">
    <property type="entry name" value="DNA_Rcmb_RecR"/>
</dbReference>
<dbReference type="SUPFAM" id="SSF111304">
    <property type="entry name" value="Recombination protein RecR"/>
    <property type="match status" value="1"/>
</dbReference>
<proteinExistence type="inferred from homology"/>
<sequence>MYYPEPIAKLIDSFTRLPGIGPKTAARLAFHVLKMKEDDVIDFAKALVSVKRNLHFCSVCCNITDTDPCRICQDKTRDRSVICVVQESKDLVAMERTKEFQGMYHVLQGAISPIEGIGPDQIRIAELLNRLGDEQVQELILATNPNIEGEATAMYLSRLIKPFGIRITRIAHGLPVGGDLEYADEVTLSKALEGRRELR</sequence>
<evidence type="ECO:0000256" key="4">
    <source>
        <dbReference type="ARBA" id="ARBA00022833"/>
    </source>
</evidence>
<gene>
    <name evidence="7" type="primary">recR</name>
    <name evidence="9" type="ORF">VN24_10980</name>
</gene>
<dbReference type="HAMAP" id="MF_00017">
    <property type="entry name" value="RecR"/>
    <property type="match status" value="1"/>
</dbReference>
<comment type="function">
    <text evidence="7">May play a role in DNA repair. It seems to be involved in an RecBC-independent recombinational process of DNA repair. It may act with RecF and RecO.</text>
</comment>
<dbReference type="NCBIfam" id="TIGR00615">
    <property type="entry name" value="recR"/>
    <property type="match status" value="1"/>
</dbReference>
<dbReference type="PROSITE" id="PS01300">
    <property type="entry name" value="RECR"/>
    <property type="match status" value="1"/>
</dbReference>
<evidence type="ECO:0000256" key="7">
    <source>
        <dbReference type="HAMAP-Rule" id="MF_00017"/>
    </source>
</evidence>
<evidence type="ECO:0000256" key="2">
    <source>
        <dbReference type="ARBA" id="ARBA00022763"/>
    </source>
</evidence>
<dbReference type="InterPro" id="IPR015967">
    <property type="entry name" value="Rcmb_RecR_Znf"/>
</dbReference>
<dbReference type="STRING" id="1126833.VN24_10980"/>
<dbReference type="PATRIC" id="fig|1126833.4.peg.2417"/>
<dbReference type="Proteomes" id="UP000032633">
    <property type="component" value="Chromosome"/>
</dbReference>
<keyword evidence="6 7" id="KW-0234">DNA repair</keyword>
<dbReference type="AlphaFoldDB" id="A0A0D5NIR2"/>
<dbReference type="GO" id="GO:0008270">
    <property type="term" value="F:zinc ion binding"/>
    <property type="evidence" value="ECO:0007669"/>
    <property type="project" value="UniProtKB-KW"/>
</dbReference>
<dbReference type="KEGG" id="pbj:VN24_10980"/>
<dbReference type="InterPro" id="IPR023627">
    <property type="entry name" value="Rcmb_RecR"/>
</dbReference>
<keyword evidence="4 7" id="KW-0862">Zinc</keyword>
<dbReference type="Pfam" id="PF21176">
    <property type="entry name" value="RecR_HhH"/>
    <property type="match status" value="1"/>
</dbReference>
<protein>
    <recommendedName>
        <fullName evidence="7">Recombination protein RecR</fullName>
    </recommendedName>
</protein>
<dbReference type="InterPro" id="IPR006171">
    <property type="entry name" value="TOPRIM_dom"/>
</dbReference>
<dbReference type="GO" id="GO:0006310">
    <property type="term" value="P:DNA recombination"/>
    <property type="evidence" value="ECO:0007669"/>
    <property type="project" value="UniProtKB-UniRule"/>
</dbReference>
<dbReference type="PROSITE" id="PS50880">
    <property type="entry name" value="TOPRIM"/>
    <property type="match status" value="1"/>
</dbReference>
<dbReference type="RefSeq" id="WP_045670443.1">
    <property type="nucleotide sequence ID" value="NZ_CP011058.1"/>
</dbReference>
<dbReference type="GO" id="GO:0003677">
    <property type="term" value="F:DNA binding"/>
    <property type="evidence" value="ECO:0007669"/>
    <property type="project" value="UniProtKB-UniRule"/>
</dbReference>
<dbReference type="Gene3D" id="3.40.1360.10">
    <property type="match status" value="1"/>
</dbReference>
<dbReference type="Gene3D" id="6.10.250.240">
    <property type="match status" value="1"/>
</dbReference>
<evidence type="ECO:0000256" key="1">
    <source>
        <dbReference type="ARBA" id="ARBA00022723"/>
    </source>
</evidence>